<comment type="caution">
    <text evidence="1">The sequence shown here is derived from an EMBL/GenBank/DDBJ whole genome shotgun (WGS) entry which is preliminary data.</text>
</comment>
<gene>
    <name evidence="1" type="ORF">BDM02DRAFT_3108873</name>
</gene>
<organism evidence="1 2">
    <name type="scientific">Thelephora ganbajun</name>
    <name type="common">Ganba fungus</name>
    <dbReference type="NCBI Taxonomy" id="370292"/>
    <lineage>
        <taxon>Eukaryota</taxon>
        <taxon>Fungi</taxon>
        <taxon>Dikarya</taxon>
        <taxon>Basidiomycota</taxon>
        <taxon>Agaricomycotina</taxon>
        <taxon>Agaricomycetes</taxon>
        <taxon>Thelephorales</taxon>
        <taxon>Thelephoraceae</taxon>
        <taxon>Thelephora</taxon>
    </lineage>
</organism>
<protein>
    <submittedName>
        <fullName evidence="1">Uncharacterized protein</fullName>
    </submittedName>
</protein>
<reference evidence="1" key="1">
    <citation type="submission" date="2019-10" db="EMBL/GenBank/DDBJ databases">
        <authorList>
            <consortium name="DOE Joint Genome Institute"/>
            <person name="Kuo A."/>
            <person name="Miyauchi S."/>
            <person name="Kiss E."/>
            <person name="Drula E."/>
            <person name="Kohler A."/>
            <person name="Sanchez-Garcia M."/>
            <person name="Andreopoulos B."/>
            <person name="Barry K.W."/>
            <person name="Bonito G."/>
            <person name="Buee M."/>
            <person name="Carver A."/>
            <person name="Chen C."/>
            <person name="Cichocki N."/>
            <person name="Clum A."/>
            <person name="Culley D."/>
            <person name="Crous P.W."/>
            <person name="Fauchery L."/>
            <person name="Girlanda M."/>
            <person name="Hayes R."/>
            <person name="Keri Z."/>
            <person name="Labutti K."/>
            <person name="Lipzen A."/>
            <person name="Lombard V."/>
            <person name="Magnuson J."/>
            <person name="Maillard F."/>
            <person name="Morin E."/>
            <person name="Murat C."/>
            <person name="Nolan M."/>
            <person name="Ohm R."/>
            <person name="Pangilinan J."/>
            <person name="Pereira M."/>
            <person name="Perotto S."/>
            <person name="Peter M."/>
            <person name="Riley R."/>
            <person name="Sitrit Y."/>
            <person name="Stielow B."/>
            <person name="Szollosi G."/>
            <person name="Zifcakova L."/>
            <person name="Stursova M."/>
            <person name="Spatafora J.W."/>
            <person name="Tedersoo L."/>
            <person name="Vaario L.-M."/>
            <person name="Yamada A."/>
            <person name="Yan M."/>
            <person name="Wang P."/>
            <person name="Xu J."/>
            <person name="Bruns T."/>
            <person name="Baldrian P."/>
            <person name="Vilgalys R."/>
            <person name="Henrissat B."/>
            <person name="Grigoriev I.V."/>
            <person name="Hibbett D."/>
            <person name="Nagy L.G."/>
            <person name="Martin F.M."/>
        </authorList>
    </citation>
    <scope>NUCLEOTIDE SEQUENCE</scope>
    <source>
        <strain evidence="1">P2</strain>
    </source>
</reference>
<dbReference type="Proteomes" id="UP000886501">
    <property type="component" value="Unassembled WGS sequence"/>
</dbReference>
<name>A0ACB6ZT51_THEGA</name>
<reference evidence="1" key="2">
    <citation type="journal article" date="2020" name="Nat. Commun.">
        <title>Large-scale genome sequencing of mycorrhizal fungi provides insights into the early evolution of symbiotic traits.</title>
        <authorList>
            <person name="Miyauchi S."/>
            <person name="Kiss E."/>
            <person name="Kuo A."/>
            <person name="Drula E."/>
            <person name="Kohler A."/>
            <person name="Sanchez-Garcia M."/>
            <person name="Morin E."/>
            <person name="Andreopoulos B."/>
            <person name="Barry K.W."/>
            <person name="Bonito G."/>
            <person name="Buee M."/>
            <person name="Carver A."/>
            <person name="Chen C."/>
            <person name="Cichocki N."/>
            <person name="Clum A."/>
            <person name="Culley D."/>
            <person name="Crous P.W."/>
            <person name="Fauchery L."/>
            <person name="Girlanda M."/>
            <person name="Hayes R.D."/>
            <person name="Keri Z."/>
            <person name="LaButti K."/>
            <person name="Lipzen A."/>
            <person name="Lombard V."/>
            <person name="Magnuson J."/>
            <person name="Maillard F."/>
            <person name="Murat C."/>
            <person name="Nolan M."/>
            <person name="Ohm R.A."/>
            <person name="Pangilinan J."/>
            <person name="Pereira M.F."/>
            <person name="Perotto S."/>
            <person name="Peter M."/>
            <person name="Pfister S."/>
            <person name="Riley R."/>
            <person name="Sitrit Y."/>
            <person name="Stielow J.B."/>
            <person name="Szollosi G."/>
            <person name="Zifcakova L."/>
            <person name="Stursova M."/>
            <person name="Spatafora J.W."/>
            <person name="Tedersoo L."/>
            <person name="Vaario L.M."/>
            <person name="Yamada A."/>
            <person name="Yan M."/>
            <person name="Wang P."/>
            <person name="Xu J."/>
            <person name="Bruns T."/>
            <person name="Baldrian P."/>
            <person name="Vilgalys R."/>
            <person name="Dunand C."/>
            <person name="Henrissat B."/>
            <person name="Grigoriev I.V."/>
            <person name="Hibbett D."/>
            <person name="Nagy L.G."/>
            <person name="Martin F.M."/>
        </authorList>
    </citation>
    <scope>NUCLEOTIDE SEQUENCE</scope>
    <source>
        <strain evidence="1">P2</strain>
    </source>
</reference>
<evidence type="ECO:0000313" key="1">
    <source>
        <dbReference type="EMBL" id="KAF9652759.1"/>
    </source>
</evidence>
<evidence type="ECO:0000313" key="2">
    <source>
        <dbReference type="Proteomes" id="UP000886501"/>
    </source>
</evidence>
<accession>A0ACB6ZT51</accession>
<sequence length="273" mass="30028">MTLNYLPPPPTSNYLDFNQKSRLIKSTRKLGQVLGTTPYLLETPAELPITLLPIGPRTNSPTPSTSSAESVKLIKRSRRQGSIFQYSPIVHSASSSASSLSLPGNVSSSSVDLPSTHSAPVSRRSKDANRPPPLVLHLNPVMVSPDDHRIRKPQLSPLPTPLAPVVDGFPMSPMTPTSNALFYRKKEVDAKRKKMNKVNRTFGENVPTELIFPAMMDSTPSLTSRPATITRNRRSMTVSGAQVWSTGTQAWVGEWNRGNIQEVQAQLRQLKAR</sequence>
<keyword evidence="2" id="KW-1185">Reference proteome</keyword>
<proteinExistence type="predicted"/>
<dbReference type="EMBL" id="MU117967">
    <property type="protein sequence ID" value="KAF9652759.1"/>
    <property type="molecule type" value="Genomic_DNA"/>
</dbReference>